<dbReference type="Proteomes" id="UP001194696">
    <property type="component" value="Unassembled WGS sequence"/>
</dbReference>
<dbReference type="Gene3D" id="1.20.58.1220">
    <property type="entry name" value="Exo84p, C-terminal helical domain"/>
    <property type="match status" value="1"/>
</dbReference>
<feature type="compositionally biased region" description="Basic and acidic residues" evidence="7">
    <location>
        <begin position="273"/>
        <end position="286"/>
    </location>
</feature>
<dbReference type="PANTHER" id="PTHR21426:SF12">
    <property type="entry name" value="EXOCYST COMPLEX COMPONENT 8"/>
    <property type="match status" value="1"/>
</dbReference>
<dbReference type="Pfam" id="PF08700">
    <property type="entry name" value="VPS51_Exo84_N"/>
    <property type="match status" value="1"/>
</dbReference>
<comment type="subcellular location">
    <subcellularLocation>
        <location evidence="1">Cytoplasmic vesicle</location>
        <location evidence="1">Secretory vesicle</location>
    </subcellularLocation>
</comment>
<comment type="caution">
    <text evidence="9">The sequence shown here is derived from an EMBL/GenBank/DDBJ whole genome shotgun (WGS) entry which is preliminary data.</text>
</comment>
<protein>
    <recommendedName>
        <fullName evidence="3">Exocyst complex component EXO84</fullName>
    </recommendedName>
</protein>
<evidence type="ECO:0000256" key="3">
    <source>
        <dbReference type="ARBA" id="ARBA00021269"/>
    </source>
</evidence>
<evidence type="ECO:0000256" key="7">
    <source>
        <dbReference type="SAM" id="MobiDB-lite"/>
    </source>
</evidence>
<evidence type="ECO:0000256" key="4">
    <source>
        <dbReference type="ARBA" id="ARBA00022448"/>
    </source>
</evidence>
<feature type="domain" description="Exocyst component Exo84 C-terminal" evidence="8">
    <location>
        <begin position="679"/>
        <end position="880"/>
    </location>
</feature>
<evidence type="ECO:0000313" key="9">
    <source>
        <dbReference type="EMBL" id="KAG0284960.1"/>
    </source>
</evidence>
<accession>A0ABQ7JVJ4</accession>
<dbReference type="InterPro" id="IPR033961">
    <property type="entry name" value="Exo84"/>
</dbReference>
<feature type="compositionally biased region" description="Low complexity" evidence="7">
    <location>
        <begin position="44"/>
        <end position="60"/>
    </location>
</feature>
<dbReference type="Gene3D" id="2.30.29.30">
    <property type="entry name" value="Pleckstrin-homology domain (PH domain)/Phosphotyrosine-binding domain (PTB)"/>
    <property type="match status" value="1"/>
</dbReference>
<evidence type="ECO:0000256" key="5">
    <source>
        <dbReference type="ARBA" id="ARBA00022483"/>
    </source>
</evidence>
<feature type="compositionally biased region" description="Pro residues" evidence="7">
    <location>
        <begin position="8"/>
        <end position="19"/>
    </location>
</feature>
<dbReference type="SUPFAM" id="SSF50729">
    <property type="entry name" value="PH domain-like"/>
    <property type="match status" value="1"/>
</dbReference>
<dbReference type="Pfam" id="PF25345">
    <property type="entry name" value="PH_EXO84"/>
    <property type="match status" value="1"/>
</dbReference>
<feature type="compositionally biased region" description="Basic and acidic residues" evidence="7">
    <location>
        <begin position="338"/>
        <end position="350"/>
    </location>
</feature>
<keyword evidence="10" id="KW-1185">Reference proteome</keyword>
<feature type="compositionally biased region" description="Pro residues" evidence="7">
    <location>
        <begin position="29"/>
        <end position="40"/>
    </location>
</feature>
<feature type="compositionally biased region" description="Low complexity" evidence="7">
    <location>
        <begin position="240"/>
        <end position="252"/>
    </location>
</feature>
<dbReference type="PANTHER" id="PTHR21426">
    <property type="entry name" value="EXOCYST COMPLEX COMPONENT 8"/>
    <property type="match status" value="1"/>
</dbReference>
<sequence length="1034" mass="113966">MQPQPRRQQPPPQRMPPNGIPQGQQYMRPGPPRPMGPGPGPGGMYQQQQGGPMGPPMGNMNMGGPGGNYPPNMRPRPPPNMMGGPPPQRQMGPPMGMGGPPMGQRPMGSPMGGPMGGHMGGHMGGPMGGPMGRPGPPPNMGQMGPGPNMGPPNMNMGPGPNMGPNMGPGPPRPNGINPNFRPPGPPPGPPPQSVSQSAPLSIYGGMGSPSGAQNTSAYVPPVPSPMAPINYQPKTMHQTAQPARPSQTSSSSPVPPTPTPSQPNPAPVPPKALRRENSAANVRKESPSSPSPQIRNEPSMPSPVSRKETPSTPSPKPPVRRDTASSQKSQKEPPSPVIRKDLPVPVRKETPPQPSQPMRKNLISMSSPSPSSNRLVEGKPIVEIAQFAREDFRHEDYLTKNLANASEETVRAFLQSLKDSKSLAAEDLQENVFKNYNEFVTISKEISKLESDMQTLRGLLDDLKTSSDNLADDDDEFLLAAGIEDSAPVVPKRMTVMVSSMSDLTSVWKAQMMALWEGIEGAQKMLPYHSKRHLIRESPSFVEVNTSTNKIKHPVHMVLMNDTILIATRKKKTAAHSKYKLLGDRCWSLSEITVEDMKDTADVRNAIKITHGTDVFVYKTEKGQEKQTMLVNIKRTTDEIVARSNESRNKGMFGFSPAMPNRAGMKFKSVTGTNQADTRWLAEFTDELDVMIAQREFDAAVTGIEKATVILSQMTLPLAKLEDTRKRLDERVSRLSRAVILNLGEAHITKVAVQRNVGWLERLGCLDQAKDVFLTNRTKVVRQRMDQVKSKKDPVLHVEELAMVVFTTIRNTSEWFELSFKDPKMSSALVKWAKQEMECFADLYKDIVFGSQQSNFQVIADCYKVTQEQCSNLKDVGLDMIFVLDSFLLPYLTETIAEHERRCLERMDAIIEHDDFAPMSGEELGSVTPLSASMIAFYTVMLQFVNNICLIGSLTLYTRIVESIAILFKAYVNRTIQVYEEKGLSDDQRASVNSNFQFISESFISRVIVQLRHRFDRPIPELESVREELGGIEL</sequence>
<gene>
    <name evidence="9" type="primary">EXO84</name>
    <name evidence="9" type="ORF">BGZ96_010727</name>
</gene>
<dbReference type="InterPro" id="IPR032403">
    <property type="entry name" value="Exo84_C"/>
</dbReference>
<evidence type="ECO:0000259" key="8">
    <source>
        <dbReference type="Pfam" id="PF16528"/>
    </source>
</evidence>
<comment type="similarity">
    <text evidence="2">Belongs to the EXO84 family.</text>
</comment>
<feature type="compositionally biased region" description="Low complexity" evidence="7">
    <location>
        <begin position="140"/>
        <end position="165"/>
    </location>
</feature>
<evidence type="ECO:0000256" key="2">
    <source>
        <dbReference type="ARBA" id="ARBA00007210"/>
    </source>
</evidence>
<keyword evidence="5" id="KW-0268">Exocytosis</keyword>
<dbReference type="Pfam" id="PF16528">
    <property type="entry name" value="Exo84_C"/>
    <property type="match status" value="1"/>
</dbReference>
<dbReference type="Gene3D" id="1.20.58.1210">
    <property type="entry name" value="Exo84p, N-terminal helical domain"/>
    <property type="match status" value="1"/>
</dbReference>
<dbReference type="EMBL" id="JAAAIM010000713">
    <property type="protein sequence ID" value="KAG0284960.1"/>
    <property type="molecule type" value="Genomic_DNA"/>
</dbReference>
<dbReference type="SUPFAM" id="SSF74788">
    <property type="entry name" value="Cullin repeat-like"/>
    <property type="match status" value="1"/>
</dbReference>
<dbReference type="InterPro" id="IPR042561">
    <property type="entry name" value="Exo84_C_1"/>
</dbReference>
<feature type="compositionally biased region" description="Polar residues" evidence="7">
    <location>
        <begin position="287"/>
        <end position="296"/>
    </location>
</feature>
<dbReference type="InterPro" id="IPR011993">
    <property type="entry name" value="PH-like_dom_sf"/>
</dbReference>
<dbReference type="InterPro" id="IPR042560">
    <property type="entry name" value="Exo84_C_2"/>
</dbReference>
<evidence type="ECO:0000313" key="10">
    <source>
        <dbReference type="Proteomes" id="UP001194696"/>
    </source>
</evidence>
<name>A0ABQ7JVJ4_9FUNG</name>
<organism evidence="9 10">
    <name type="scientific">Linnemannia gamsii</name>
    <dbReference type="NCBI Taxonomy" id="64522"/>
    <lineage>
        <taxon>Eukaryota</taxon>
        <taxon>Fungi</taxon>
        <taxon>Fungi incertae sedis</taxon>
        <taxon>Mucoromycota</taxon>
        <taxon>Mortierellomycotina</taxon>
        <taxon>Mortierellomycetes</taxon>
        <taxon>Mortierellales</taxon>
        <taxon>Mortierellaceae</taxon>
        <taxon>Linnemannia</taxon>
    </lineage>
</organism>
<feature type="compositionally biased region" description="Pro residues" evidence="7">
    <location>
        <begin position="253"/>
        <end position="270"/>
    </location>
</feature>
<feature type="compositionally biased region" description="Gly residues" evidence="7">
    <location>
        <begin position="110"/>
        <end position="132"/>
    </location>
</feature>
<feature type="compositionally biased region" description="Pro residues" evidence="7">
    <location>
        <begin position="180"/>
        <end position="192"/>
    </location>
</feature>
<dbReference type="InterPro" id="IPR016159">
    <property type="entry name" value="Cullin_repeat-like_dom_sf"/>
</dbReference>
<keyword evidence="6" id="KW-0653">Protein transport</keyword>
<keyword evidence="4" id="KW-0813">Transport</keyword>
<evidence type="ECO:0000256" key="6">
    <source>
        <dbReference type="ARBA" id="ARBA00022927"/>
    </source>
</evidence>
<proteinExistence type="inferred from homology"/>
<reference evidence="9 10" key="1">
    <citation type="journal article" date="2020" name="Fungal Divers.">
        <title>Resolving the Mortierellaceae phylogeny through synthesis of multi-gene phylogenetics and phylogenomics.</title>
        <authorList>
            <person name="Vandepol N."/>
            <person name="Liber J."/>
            <person name="Desiro A."/>
            <person name="Na H."/>
            <person name="Kennedy M."/>
            <person name="Barry K."/>
            <person name="Grigoriev I.V."/>
            <person name="Miller A.N."/>
            <person name="O'Donnell K."/>
            <person name="Stajich J.E."/>
            <person name="Bonito G."/>
        </authorList>
    </citation>
    <scope>NUCLEOTIDE SEQUENCE [LARGE SCALE GENOMIC DNA]</scope>
    <source>
        <strain evidence="9 10">AD045</strain>
    </source>
</reference>
<feature type="compositionally biased region" description="Pro residues" evidence="7">
    <location>
        <begin position="72"/>
        <end position="88"/>
    </location>
</feature>
<evidence type="ECO:0000256" key="1">
    <source>
        <dbReference type="ARBA" id="ARBA00004398"/>
    </source>
</evidence>
<feature type="region of interest" description="Disordered" evidence="7">
    <location>
        <begin position="1"/>
        <end position="375"/>
    </location>
</feature>